<keyword evidence="4" id="KW-1003">Cell membrane</keyword>
<name>A0A2G1QLA1_9HYPH</name>
<evidence type="ECO:0000313" key="9">
    <source>
        <dbReference type="Proteomes" id="UP000221168"/>
    </source>
</evidence>
<evidence type="ECO:0000256" key="1">
    <source>
        <dbReference type="ARBA" id="ARBA00004167"/>
    </source>
</evidence>
<comment type="subcellular location">
    <subcellularLocation>
        <location evidence="1">Membrane</location>
        <topology evidence="1">Single-pass membrane protein</topology>
    </subcellularLocation>
</comment>
<evidence type="ECO:0000256" key="5">
    <source>
        <dbReference type="ARBA" id="ARBA00022734"/>
    </source>
</evidence>
<accession>A0A2G1QLA1</accession>
<sequence>MPKKTGFMASALAAAAMTFAPMATAVAVPMTPQTVQTQVGTSDVIKVQRRHHRRGFHRRGGRGFYNGHRGSRRHHRGWRRHNGWWFPPAAFALGLALGADRSYDPPRRRGRHSRAHYRWCDHKYRSYRAWDNTYQPYNGPRRQCWSPYD</sequence>
<dbReference type="RefSeq" id="WP_099307161.1">
    <property type="nucleotide sequence ID" value="NZ_PDVP01000009.1"/>
</dbReference>
<protein>
    <recommendedName>
        <fullName evidence="3">Lectin-like protein BA14k</fullName>
    </recommendedName>
</protein>
<reference evidence="8 9" key="1">
    <citation type="submission" date="2017-10" db="EMBL/GenBank/DDBJ databases">
        <title>Sedimentibacterium mangrovi gen. nov., sp. nov., a novel member of family Phyllobacteriacea isolated from mangrove sediment.</title>
        <authorList>
            <person name="Liao H."/>
            <person name="Tian Y."/>
        </authorList>
    </citation>
    <scope>NUCLEOTIDE SEQUENCE [LARGE SCALE GENOMIC DNA]</scope>
    <source>
        <strain evidence="8 9">X9-2-2</strain>
    </source>
</reference>
<keyword evidence="4" id="KW-0472">Membrane</keyword>
<gene>
    <name evidence="8" type="ORF">CSC94_14950</name>
</gene>
<evidence type="ECO:0000256" key="7">
    <source>
        <dbReference type="SAM" id="SignalP"/>
    </source>
</evidence>
<keyword evidence="7" id="KW-0732">Signal</keyword>
<dbReference type="InterPro" id="IPR012413">
    <property type="entry name" value="BA14K"/>
</dbReference>
<comment type="function">
    <text evidence="6">Has immunoglobulin-binding and hemagglutination properties, and can bind to mannose. Essential for virulence. May be involved in LPS biosynthesis or polysaccharide transport.</text>
</comment>
<organism evidence="8 9">
    <name type="scientific">Zhengella mangrovi</name>
    <dbReference type="NCBI Taxonomy" id="1982044"/>
    <lineage>
        <taxon>Bacteria</taxon>
        <taxon>Pseudomonadati</taxon>
        <taxon>Pseudomonadota</taxon>
        <taxon>Alphaproteobacteria</taxon>
        <taxon>Hyphomicrobiales</taxon>
        <taxon>Notoacmeibacteraceae</taxon>
        <taxon>Zhengella</taxon>
    </lineage>
</organism>
<dbReference type="EMBL" id="PDVP01000009">
    <property type="protein sequence ID" value="PHP66230.1"/>
    <property type="molecule type" value="Genomic_DNA"/>
</dbReference>
<dbReference type="AlphaFoldDB" id="A0A2G1QLA1"/>
<evidence type="ECO:0000256" key="2">
    <source>
        <dbReference type="ARBA" id="ARBA00010270"/>
    </source>
</evidence>
<proteinExistence type="inferred from homology"/>
<dbReference type="OrthoDB" id="8117189at2"/>
<feature type="chain" id="PRO_5013659529" description="Lectin-like protein BA14k" evidence="7">
    <location>
        <begin position="26"/>
        <end position="149"/>
    </location>
</feature>
<comment type="caution">
    <text evidence="8">The sequence shown here is derived from an EMBL/GenBank/DDBJ whole genome shotgun (WGS) entry which is preliminary data.</text>
</comment>
<evidence type="ECO:0000256" key="6">
    <source>
        <dbReference type="ARBA" id="ARBA00025321"/>
    </source>
</evidence>
<dbReference type="Proteomes" id="UP000221168">
    <property type="component" value="Unassembled WGS sequence"/>
</dbReference>
<evidence type="ECO:0000256" key="4">
    <source>
        <dbReference type="ARBA" id="ARBA00022475"/>
    </source>
</evidence>
<comment type="similarity">
    <text evidence="2">Belongs to the BA14k family.</text>
</comment>
<evidence type="ECO:0000256" key="3">
    <source>
        <dbReference type="ARBA" id="ARBA00020552"/>
    </source>
</evidence>
<keyword evidence="5" id="KW-0430">Lectin</keyword>
<feature type="signal peptide" evidence="7">
    <location>
        <begin position="1"/>
        <end position="25"/>
    </location>
</feature>
<dbReference type="GO" id="GO:0016020">
    <property type="term" value="C:membrane"/>
    <property type="evidence" value="ECO:0007669"/>
    <property type="project" value="UniProtKB-SubCell"/>
</dbReference>
<dbReference type="Pfam" id="PF07886">
    <property type="entry name" value="BA14K"/>
    <property type="match status" value="1"/>
</dbReference>
<evidence type="ECO:0000313" key="8">
    <source>
        <dbReference type="EMBL" id="PHP66230.1"/>
    </source>
</evidence>
<keyword evidence="9" id="KW-1185">Reference proteome</keyword>
<dbReference type="GO" id="GO:0030246">
    <property type="term" value="F:carbohydrate binding"/>
    <property type="evidence" value="ECO:0007669"/>
    <property type="project" value="UniProtKB-KW"/>
</dbReference>